<name>A0A1E3ADX4_9FIRM</name>
<feature type="transmembrane region" description="Helical" evidence="8">
    <location>
        <begin position="278"/>
        <end position="299"/>
    </location>
</feature>
<proteinExistence type="inferred from homology"/>
<dbReference type="GO" id="GO:0033214">
    <property type="term" value="P:siderophore-iron import into cell"/>
    <property type="evidence" value="ECO:0007669"/>
    <property type="project" value="TreeGrafter"/>
</dbReference>
<dbReference type="PATRIC" id="fig|1432052.4.peg.2838"/>
<dbReference type="CDD" id="cd06550">
    <property type="entry name" value="TM_ABC_iron-siderophores_like"/>
    <property type="match status" value="1"/>
</dbReference>
<feature type="transmembrane region" description="Helical" evidence="8">
    <location>
        <begin position="94"/>
        <end position="113"/>
    </location>
</feature>
<dbReference type="RefSeq" id="WP_069152508.1">
    <property type="nucleotide sequence ID" value="NZ_MCGH01000002.1"/>
</dbReference>
<feature type="transmembrane region" description="Helical" evidence="8">
    <location>
        <begin position="240"/>
        <end position="266"/>
    </location>
</feature>
<feature type="transmembrane region" description="Helical" evidence="8">
    <location>
        <begin position="311"/>
        <end position="328"/>
    </location>
</feature>
<accession>A0A1E3ADX4</accession>
<dbReference type="InterPro" id="IPR000522">
    <property type="entry name" value="ABC_transptr_permease_BtuC"/>
</dbReference>
<keyword evidence="6 8" id="KW-1133">Transmembrane helix</keyword>
<keyword evidence="7 8" id="KW-0472">Membrane</keyword>
<evidence type="ECO:0000256" key="6">
    <source>
        <dbReference type="ARBA" id="ARBA00022989"/>
    </source>
</evidence>
<dbReference type="SUPFAM" id="SSF81345">
    <property type="entry name" value="ABC transporter involved in vitamin B12 uptake, BtuC"/>
    <property type="match status" value="1"/>
</dbReference>
<protein>
    <submittedName>
        <fullName evidence="9">Iron-uptake system permease protein FeuB</fullName>
    </submittedName>
</protein>
<keyword evidence="5 8" id="KW-0812">Transmembrane</keyword>
<organism evidence="9 10">
    <name type="scientific">Eisenbergiella tayi</name>
    <dbReference type="NCBI Taxonomy" id="1432052"/>
    <lineage>
        <taxon>Bacteria</taxon>
        <taxon>Bacillati</taxon>
        <taxon>Bacillota</taxon>
        <taxon>Clostridia</taxon>
        <taxon>Lachnospirales</taxon>
        <taxon>Lachnospiraceae</taxon>
        <taxon>Eisenbergiella</taxon>
    </lineage>
</organism>
<keyword evidence="3" id="KW-0813">Transport</keyword>
<dbReference type="EMBL" id="MCGH01000002">
    <property type="protein sequence ID" value="ODM06651.1"/>
    <property type="molecule type" value="Genomic_DNA"/>
</dbReference>
<dbReference type="FunFam" id="1.10.3470.10:FF:000001">
    <property type="entry name" value="Vitamin B12 ABC transporter permease BtuC"/>
    <property type="match status" value="1"/>
</dbReference>
<keyword evidence="4" id="KW-1003">Cell membrane</keyword>
<comment type="similarity">
    <text evidence="2">Belongs to the binding-protein-dependent transport system permease family. FecCD subfamily.</text>
</comment>
<evidence type="ECO:0000313" key="9">
    <source>
        <dbReference type="EMBL" id="ODM06651.1"/>
    </source>
</evidence>
<evidence type="ECO:0000256" key="5">
    <source>
        <dbReference type="ARBA" id="ARBA00022692"/>
    </source>
</evidence>
<evidence type="ECO:0000313" key="10">
    <source>
        <dbReference type="Proteomes" id="UP000094067"/>
    </source>
</evidence>
<dbReference type="InterPro" id="IPR037294">
    <property type="entry name" value="ABC_BtuC-like"/>
</dbReference>
<evidence type="ECO:0000256" key="3">
    <source>
        <dbReference type="ARBA" id="ARBA00022448"/>
    </source>
</evidence>
<dbReference type="PANTHER" id="PTHR30472">
    <property type="entry name" value="FERRIC ENTEROBACTIN TRANSPORT SYSTEM PERMEASE PROTEIN"/>
    <property type="match status" value="1"/>
</dbReference>
<feature type="transmembrane region" description="Helical" evidence="8">
    <location>
        <begin position="196"/>
        <end position="219"/>
    </location>
</feature>
<evidence type="ECO:0000256" key="4">
    <source>
        <dbReference type="ARBA" id="ARBA00022475"/>
    </source>
</evidence>
<gene>
    <name evidence="9" type="primary">feuB</name>
    <name evidence="9" type="ORF">BEI61_02541</name>
</gene>
<dbReference type="PANTHER" id="PTHR30472:SF1">
    <property type="entry name" value="FE(3+) DICITRATE TRANSPORT SYSTEM PERMEASE PROTEIN FECC-RELATED"/>
    <property type="match status" value="1"/>
</dbReference>
<reference evidence="9 10" key="1">
    <citation type="submission" date="2016-07" db="EMBL/GenBank/DDBJ databases">
        <title>Characterization of isolates of Eisenbergiella tayi derived from blood cultures, using whole genome sequencing.</title>
        <authorList>
            <person name="Burdz T."/>
            <person name="Wiebe D."/>
            <person name="Huynh C."/>
            <person name="Bernard K."/>
        </authorList>
    </citation>
    <scope>NUCLEOTIDE SEQUENCE [LARGE SCALE GENOMIC DNA]</scope>
    <source>
        <strain evidence="9 10">NML 110608</strain>
    </source>
</reference>
<evidence type="ECO:0000256" key="7">
    <source>
        <dbReference type="ARBA" id="ARBA00023136"/>
    </source>
</evidence>
<dbReference type="AlphaFoldDB" id="A0A1E3ADX4"/>
<comment type="caution">
    <text evidence="9">The sequence shown here is derived from an EMBL/GenBank/DDBJ whole genome shotgun (WGS) entry which is preliminary data.</text>
</comment>
<evidence type="ECO:0000256" key="1">
    <source>
        <dbReference type="ARBA" id="ARBA00004651"/>
    </source>
</evidence>
<feature type="transmembrane region" description="Helical" evidence="8">
    <location>
        <begin position="119"/>
        <end position="140"/>
    </location>
</feature>
<dbReference type="Pfam" id="PF01032">
    <property type="entry name" value="FecCD"/>
    <property type="match status" value="1"/>
</dbReference>
<sequence length="335" mass="35157">MNAGRHKRMILFLLAGSAAVILAAAFSVLYGSTGIPANQVFGAIVYPDMENRQHIIIRELRIPRTLGCMLVGAAFSSAGAIMQGVTRNPLADSGLLGINAGASFALALCLAFLPGFGFTGVVCFSFLGAASAMVTIYGLMSLKRRKTDPVRLVLAGSAVSIFLSSLSQAVSIFYHIGYDLTFWTAGGVAGIRLHQLLLAGPVILAGLLAAAVLSGRVSMLSLGEDAARGLGLHVERSRALCLLVVLMLAGAAVALAGPVAFVGLMVPHVVRFFVGGDYRRIIPCSMVAGAFFMLAADILSRVVNAPSETPIGLVFVVIGVPFFIWTARKEERAFD</sequence>
<evidence type="ECO:0000256" key="8">
    <source>
        <dbReference type="SAM" id="Phobius"/>
    </source>
</evidence>
<feature type="transmembrane region" description="Helical" evidence="8">
    <location>
        <begin position="152"/>
        <end position="176"/>
    </location>
</feature>
<dbReference type="GO" id="GO:0005886">
    <property type="term" value="C:plasma membrane"/>
    <property type="evidence" value="ECO:0007669"/>
    <property type="project" value="UniProtKB-SubCell"/>
</dbReference>
<dbReference type="Gene3D" id="1.10.3470.10">
    <property type="entry name" value="ABC transporter involved in vitamin B12 uptake, BtuC"/>
    <property type="match status" value="1"/>
</dbReference>
<dbReference type="GO" id="GO:0022857">
    <property type="term" value="F:transmembrane transporter activity"/>
    <property type="evidence" value="ECO:0007669"/>
    <property type="project" value="InterPro"/>
</dbReference>
<feature type="transmembrane region" description="Helical" evidence="8">
    <location>
        <begin position="61"/>
        <end position="82"/>
    </location>
</feature>
<dbReference type="Proteomes" id="UP000094067">
    <property type="component" value="Unassembled WGS sequence"/>
</dbReference>
<comment type="subcellular location">
    <subcellularLocation>
        <location evidence="1">Cell membrane</location>
        <topology evidence="1">Multi-pass membrane protein</topology>
    </subcellularLocation>
</comment>
<evidence type="ECO:0000256" key="2">
    <source>
        <dbReference type="ARBA" id="ARBA00007935"/>
    </source>
</evidence>